<reference evidence="2" key="1">
    <citation type="journal article" date="2019" name="Int. J. Syst. Evol. Microbiol.">
        <title>The Global Catalogue of Microorganisms (GCM) 10K type strain sequencing project: providing services to taxonomists for standard genome sequencing and annotation.</title>
        <authorList>
            <consortium name="The Broad Institute Genomics Platform"/>
            <consortium name="The Broad Institute Genome Sequencing Center for Infectious Disease"/>
            <person name="Wu L."/>
            <person name="Ma J."/>
        </authorList>
    </citation>
    <scope>NUCLEOTIDE SEQUENCE [LARGE SCALE GENOMIC DNA]</scope>
    <source>
        <strain evidence="2">JCM 32105</strain>
    </source>
</reference>
<name>A0ABP8N7H3_9BACT</name>
<proteinExistence type="predicted"/>
<comment type="caution">
    <text evidence="1">The sequence shown here is derived from an EMBL/GenBank/DDBJ whole genome shotgun (WGS) entry which is preliminary data.</text>
</comment>
<evidence type="ECO:0000313" key="1">
    <source>
        <dbReference type="EMBL" id="GAA4460485.1"/>
    </source>
</evidence>
<accession>A0ABP8N7H3</accession>
<dbReference type="EMBL" id="BAABFA010000004">
    <property type="protein sequence ID" value="GAA4460485.1"/>
    <property type="molecule type" value="Genomic_DNA"/>
</dbReference>
<evidence type="ECO:0000313" key="2">
    <source>
        <dbReference type="Proteomes" id="UP001500067"/>
    </source>
</evidence>
<gene>
    <name evidence="1" type="ORF">GCM10023093_03200</name>
</gene>
<dbReference type="Proteomes" id="UP001500067">
    <property type="component" value="Unassembled WGS sequence"/>
</dbReference>
<sequence>MLLATALHAQQGKCVLKGNIIAKDGPTYPYRLELDIAGTTGKGISITEQDGMSVRMKVNVQVRRDMKVMVVTENAALGKLPDSMDVCYVTALLRWKTKKGKVQLTGVFSGKDKNKVVCYQGTLEMTGDTNEVPFKEATAKEPAKIPAIADTITTATDKITEGVDKRLQWRSPVCTLEVWDGGVVDGDALTILHNGAPLLTDHTLTGEHTRLVVPLTGKNDTFTFVAGDEGAAPPNTAQILLIDGDERYDLTAFNKKGRSAKIVLTK</sequence>
<protein>
    <submittedName>
        <fullName evidence="1">Uncharacterized protein</fullName>
    </submittedName>
</protein>
<organism evidence="1 2">
    <name type="scientific">Nemorincola caseinilytica</name>
    <dbReference type="NCBI Taxonomy" id="2054315"/>
    <lineage>
        <taxon>Bacteria</taxon>
        <taxon>Pseudomonadati</taxon>
        <taxon>Bacteroidota</taxon>
        <taxon>Chitinophagia</taxon>
        <taxon>Chitinophagales</taxon>
        <taxon>Chitinophagaceae</taxon>
        <taxon>Nemorincola</taxon>
    </lineage>
</organism>
<keyword evidence="2" id="KW-1185">Reference proteome</keyword>